<feature type="compositionally biased region" description="Low complexity" evidence="1">
    <location>
        <begin position="196"/>
        <end position="207"/>
    </location>
</feature>
<dbReference type="KEGG" id="lgi:LOTGIDRAFT_236435"/>
<dbReference type="Gene3D" id="2.30.29.30">
    <property type="entry name" value="Pleckstrin-homology domain (PH domain)/Phosphotyrosine-binding domain (PTB)"/>
    <property type="match status" value="1"/>
</dbReference>
<name>V3ZSA6_LOTGI</name>
<dbReference type="PROSITE" id="PS01179">
    <property type="entry name" value="PID"/>
    <property type="match status" value="1"/>
</dbReference>
<sequence>MFGRKKDRAKISDKDPVFNARFIGSTETFMASGKGCTLTPVQTLWDNAGEEKHMKKVLVVLGKTGMLVKFVDKKEPNIPFPIENISFCNADKIVNDRIFCWISRDPSSKKLQCYAVLCGSKERAQAMALVLSRAFQIAYKDWKSDRDREERQKHSKLHESESESSTPNRSPINQLSKSGNGVDSNGNNHDRKLSHDSNSSGSGFASSTILDPELEEAIDQNSKVHDEIFEAEDERE</sequence>
<dbReference type="OrthoDB" id="5962185at2759"/>
<protein>
    <recommendedName>
        <fullName evidence="2">PID domain-containing protein</fullName>
    </recommendedName>
</protein>
<dbReference type="EMBL" id="KB203598">
    <property type="protein sequence ID" value="ESO83781.1"/>
    <property type="molecule type" value="Genomic_DNA"/>
</dbReference>
<dbReference type="HOGENOM" id="CLU_1176607_0_0_1"/>
<feature type="region of interest" description="Disordered" evidence="1">
    <location>
        <begin position="145"/>
        <end position="236"/>
    </location>
</feature>
<dbReference type="CDD" id="cd00934">
    <property type="entry name" value="PTB"/>
    <property type="match status" value="1"/>
</dbReference>
<proteinExistence type="predicted"/>
<evidence type="ECO:0000313" key="3">
    <source>
        <dbReference type="EMBL" id="ESO83781.1"/>
    </source>
</evidence>
<feature type="domain" description="PID" evidence="2">
    <location>
        <begin position="18"/>
        <end position="140"/>
    </location>
</feature>
<dbReference type="RefSeq" id="XP_009065562.1">
    <property type="nucleotide sequence ID" value="XM_009067314.1"/>
</dbReference>
<evidence type="ECO:0000256" key="1">
    <source>
        <dbReference type="SAM" id="MobiDB-lite"/>
    </source>
</evidence>
<dbReference type="PANTHER" id="PTHR11232:SF74">
    <property type="entry name" value="PTB DOMAIN-CONTAINING ADAPTER PROTEIN CED-6-LIKE PROTEIN"/>
    <property type="match status" value="1"/>
</dbReference>
<dbReference type="SUPFAM" id="SSF50729">
    <property type="entry name" value="PH domain-like"/>
    <property type="match status" value="1"/>
</dbReference>
<dbReference type="AlphaFoldDB" id="V3ZSA6"/>
<gene>
    <name evidence="3" type="ORF">LOTGIDRAFT_236435</name>
</gene>
<dbReference type="InterPro" id="IPR051133">
    <property type="entry name" value="Adapter_Engulfment-Domain"/>
</dbReference>
<dbReference type="InterPro" id="IPR006020">
    <property type="entry name" value="PTB/PI_dom"/>
</dbReference>
<dbReference type="OMA" id="QRDESEC"/>
<organism evidence="3 4">
    <name type="scientific">Lottia gigantea</name>
    <name type="common">Giant owl limpet</name>
    <dbReference type="NCBI Taxonomy" id="225164"/>
    <lineage>
        <taxon>Eukaryota</taxon>
        <taxon>Metazoa</taxon>
        <taxon>Spiralia</taxon>
        <taxon>Lophotrochozoa</taxon>
        <taxon>Mollusca</taxon>
        <taxon>Gastropoda</taxon>
        <taxon>Patellogastropoda</taxon>
        <taxon>Lottioidea</taxon>
        <taxon>Lottiidae</taxon>
        <taxon>Lottia</taxon>
    </lineage>
</organism>
<dbReference type="SMART" id="SM00462">
    <property type="entry name" value="PTB"/>
    <property type="match status" value="1"/>
</dbReference>
<reference evidence="3 4" key="1">
    <citation type="journal article" date="2013" name="Nature">
        <title>Insights into bilaterian evolution from three spiralian genomes.</title>
        <authorList>
            <person name="Simakov O."/>
            <person name="Marletaz F."/>
            <person name="Cho S.J."/>
            <person name="Edsinger-Gonzales E."/>
            <person name="Havlak P."/>
            <person name="Hellsten U."/>
            <person name="Kuo D.H."/>
            <person name="Larsson T."/>
            <person name="Lv J."/>
            <person name="Arendt D."/>
            <person name="Savage R."/>
            <person name="Osoegawa K."/>
            <person name="de Jong P."/>
            <person name="Grimwood J."/>
            <person name="Chapman J.A."/>
            <person name="Shapiro H."/>
            <person name="Aerts A."/>
            <person name="Otillar R.P."/>
            <person name="Terry A.Y."/>
            <person name="Boore J.L."/>
            <person name="Grigoriev I.V."/>
            <person name="Lindberg D.R."/>
            <person name="Seaver E.C."/>
            <person name="Weisblat D.A."/>
            <person name="Putnam N.H."/>
            <person name="Rokhsar D.S."/>
        </authorList>
    </citation>
    <scope>NUCLEOTIDE SEQUENCE [LARGE SCALE GENOMIC DNA]</scope>
</reference>
<dbReference type="CTD" id="20250153"/>
<evidence type="ECO:0000313" key="4">
    <source>
        <dbReference type="Proteomes" id="UP000030746"/>
    </source>
</evidence>
<dbReference type="GeneID" id="20250153"/>
<feature type="compositionally biased region" description="Polar residues" evidence="1">
    <location>
        <begin position="166"/>
        <end position="187"/>
    </location>
</feature>
<dbReference type="Pfam" id="PF14719">
    <property type="entry name" value="PID_2"/>
    <property type="match status" value="1"/>
</dbReference>
<keyword evidence="4" id="KW-1185">Reference proteome</keyword>
<accession>V3ZSA6</accession>
<feature type="compositionally biased region" description="Basic and acidic residues" evidence="1">
    <location>
        <begin position="145"/>
        <end position="161"/>
    </location>
</feature>
<dbReference type="PANTHER" id="PTHR11232">
    <property type="entry name" value="PHOSPHOTYROSINE INTERACTION DOMAIN-CONTAINING FAMILY MEMBER"/>
    <property type="match status" value="1"/>
</dbReference>
<evidence type="ECO:0000259" key="2">
    <source>
        <dbReference type="PROSITE" id="PS01179"/>
    </source>
</evidence>
<dbReference type="InterPro" id="IPR011993">
    <property type="entry name" value="PH-like_dom_sf"/>
</dbReference>
<dbReference type="Proteomes" id="UP000030746">
    <property type="component" value="Unassembled WGS sequence"/>
</dbReference>